<feature type="domain" description="Superoxide dismutase copper/zinc binding" evidence="1">
    <location>
        <begin position="19"/>
        <end position="98"/>
    </location>
</feature>
<dbReference type="Pfam" id="PF00080">
    <property type="entry name" value="Sod_Cu"/>
    <property type="match status" value="1"/>
</dbReference>
<dbReference type="PRINTS" id="PR00068">
    <property type="entry name" value="CUZNDISMTASE"/>
</dbReference>
<dbReference type="GO" id="GO:0005507">
    <property type="term" value="F:copper ion binding"/>
    <property type="evidence" value="ECO:0007669"/>
    <property type="project" value="InterPro"/>
</dbReference>
<dbReference type="InterPro" id="IPR036423">
    <property type="entry name" value="SOD-like_Cu/Zn_dom_sf"/>
</dbReference>
<dbReference type="Proteomes" id="UP000054495">
    <property type="component" value="Unassembled WGS sequence"/>
</dbReference>
<dbReference type="EMBL" id="KE124936">
    <property type="protein sequence ID" value="EPB74604.1"/>
    <property type="molecule type" value="Genomic_DNA"/>
</dbReference>
<evidence type="ECO:0000313" key="2">
    <source>
        <dbReference type="EMBL" id="EPB74604.1"/>
    </source>
</evidence>
<dbReference type="InterPro" id="IPR001424">
    <property type="entry name" value="SOD_Cu_Zn_dom"/>
</dbReference>
<dbReference type="PROSITE" id="PS00087">
    <property type="entry name" value="SOD_CU_ZN_1"/>
    <property type="match status" value="1"/>
</dbReference>
<evidence type="ECO:0000313" key="3">
    <source>
        <dbReference type="Proteomes" id="UP000054495"/>
    </source>
</evidence>
<dbReference type="PANTHER" id="PTHR10003">
    <property type="entry name" value="SUPEROXIDE DISMUTASE CU-ZN -RELATED"/>
    <property type="match status" value="1"/>
</dbReference>
<protein>
    <submittedName>
        <fullName evidence="2">Copper/zinc superoxide dismutase</fullName>
    </submittedName>
</protein>
<dbReference type="SUPFAM" id="SSF49329">
    <property type="entry name" value="Cu,Zn superoxide dismutase-like"/>
    <property type="match status" value="1"/>
</dbReference>
<reference evidence="2 3" key="1">
    <citation type="submission" date="2013-05" db="EMBL/GenBank/DDBJ databases">
        <title>Draft genome of the parasitic nematode Anyclostoma ceylanicum.</title>
        <authorList>
            <person name="Mitreva M."/>
        </authorList>
    </citation>
    <scope>NUCLEOTIDE SEQUENCE [LARGE SCALE GENOMIC DNA]</scope>
</reference>
<proteinExistence type="predicted"/>
<keyword evidence="3" id="KW-1185">Reference proteome</keyword>
<evidence type="ECO:0000259" key="1">
    <source>
        <dbReference type="Pfam" id="PF00080"/>
    </source>
</evidence>
<dbReference type="Gene3D" id="2.60.40.200">
    <property type="entry name" value="Superoxide dismutase, copper/zinc binding domain"/>
    <property type="match status" value="1"/>
</dbReference>
<gene>
    <name evidence="2" type="ORF">ANCCEY_06328</name>
</gene>
<organism evidence="2 3">
    <name type="scientific">Ancylostoma ceylanicum</name>
    <dbReference type="NCBI Taxonomy" id="53326"/>
    <lineage>
        <taxon>Eukaryota</taxon>
        <taxon>Metazoa</taxon>
        <taxon>Ecdysozoa</taxon>
        <taxon>Nematoda</taxon>
        <taxon>Chromadorea</taxon>
        <taxon>Rhabditida</taxon>
        <taxon>Rhabditina</taxon>
        <taxon>Rhabditomorpha</taxon>
        <taxon>Strongyloidea</taxon>
        <taxon>Ancylostomatidae</taxon>
        <taxon>Ancylostomatinae</taxon>
        <taxon>Ancylostoma</taxon>
    </lineage>
</organism>
<dbReference type="GO" id="GO:0006801">
    <property type="term" value="P:superoxide metabolic process"/>
    <property type="evidence" value="ECO:0007669"/>
    <property type="project" value="InterPro"/>
</dbReference>
<dbReference type="AlphaFoldDB" id="A0A0D6LRT5"/>
<sequence>MDLSFSAWSSDFSVGQSVFTTLPDPQYLRGTVSGLTPGLHGFHVHETGDLGNGCLASGPHYNPTNVVHGGPMDTVRHVGDLGNINTPDNGSASLAGTNVVFKQYY</sequence>
<dbReference type="InterPro" id="IPR024134">
    <property type="entry name" value="SOD_Cu/Zn_/chaperone"/>
</dbReference>
<accession>A0A0D6LRT5</accession>
<dbReference type="InterPro" id="IPR018152">
    <property type="entry name" value="SOD_Cu/Zn_BS"/>
</dbReference>
<name>A0A0D6LRT5_9BILA</name>